<feature type="compositionally biased region" description="Low complexity" evidence="1">
    <location>
        <begin position="52"/>
        <end position="69"/>
    </location>
</feature>
<feature type="region of interest" description="Disordered" evidence="1">
    <location>
        <begin position="52"/>
        <end position="82"/>
    </location>
</feature>
<comment type="caution">
    <text evidence="2">The sequence shown here is derived from an EMBL/GenBank/DDBJ whole genome shotgun (WGS) entry which is preliminary data.</text>
</comment>
<reference evidence="3" key="1">
    <citation type="journal article" date="2019" name="Int. J. Syst. Evol. Microbiol.">
        <title>The Global Catalogue of Microorganisms (GCM) 10K type strain sequencing project: providing services to taxonomists for standard genome sequencing and annotation.</title>
        <authorList>
            <consortium name="The Broad Institute Genomics Platform"/>
            <consortium name="The Broad Institute Genome Sequencing Center for Infectious Disease"/>
            <person name="Wu L."/>
            <person name="Ma J."/>
        </authorList>
    </citation>
    <scope>NUCLEOTIDE SEQUENCE [LARGE SCALE GENOMIC DNA]</scope>
    <source>
        <strain evidence="3">CECT 7131</strain>
    </source>
</reference>
<sequence>MTRIDADAAPPQRDLSSCAHVSAARRSARLALVAVLLAGLSFAPQAAAARASGQAAEAGQRRAVPAAQARRSRPAPVARPPA</sequence>
<evidence type="ECO:0000313" key="3">
    <source>
        <dbReference type="Proteomes" id="UP001529369"/>
    </source>
</evidence>
<dbReference type="EMBL" id="JAUFPN010000001">
    <property type="protein sequence ID" value="MDN3562771.1"/>
    <property type="molecule type" value="Genomic_DNA"/>
</dbReference>
<proteinExistence type="predicted"/>
<evidence type="ECO:0000313" key="2">
    <source>
        <dbReference type="EMBL" id="MDN3562771.1"/>
    </source>
</evidence>
<accession>A0ABT7ZZI6</accession>
<name>A0ABT7ZZI6_9PROT</name>
<protein>
    <submittedName>
        <fullName evidence="2">Uncharacterized protein</fullName>
    </submittedName>
</protein>
<dbReference type="Proteomes" id="UP001529369">
    <property type="component" value="Unassembled WGS sequence"/>
</dbReference>
<gene>
    <name evidence="2" type="ORF">QWZ14_00005</name>
</gene>
<keyword evidence="3" id="KW-1185">Reference proteome</keyword>
<feature type="non-terminal residue" evidence="2">
    <location>
        <position position="82"/>
    </location>
</feature>
<evidence type="ECO:0000256" key="1">
    <source>
        <dbReference type="SAM" id="MobiDB-lite"/>
    </source>
</evidence>
<organism evidence="2 3">
    <name type="scientific">Paeniroseomonas aquatica</name>
    <dbReference type="NCBI Taxonomy" id="373043"/>
    <lineage>
        <taxon>Bacteria</taxon>
        <taxon>Pseudomonadati</taxon>
        <taxon>Pseudomonadota</taxon>
        <taxon>Alphaproteobacteria</taxon>
        <taxon>Acetobacterales</taxon>
        <taxon>Acetobacteraceae</taxon>
        <taxon>Paeniroseomonas</taxon>
    </lineage>
</organism>
<dbReference type="RefSeq" id="WP_290314492.1">
    <property type="nucleotide sequence ID" value="NZ_JAUFPN010000001.1"/>
</dbReference>